<dbReference type="GO" id="GO:0022857">
    <property type="term" value="F:transmembrane transporter activity"/>
    <property type="evidence" value="ECO:0007669"/>
    <property type="project" value="InterPro"/>
</dbReference>
<evidence type="ECO:0000256" key="7">
    <source>
        <dbReference type="ARBA" id="ARBA00023136"/>
    </source>
</evidence>
<dbReference type="GO" id="GO:0005886">
    <property type="term" value="C:plasma membrane"/>
    <property type="evidence" value="ECO:0007669"/>
    <property type="project" value="UniProtKB-SubCell"/>
</dbReference>
<feature type="transmembrane region" description="Helical" evidence="8">
    <location>
        <begin position="91"/>
        <end position="110"/>
    </location>
</feature>
<name>A0A3A4AN24_9ACTN</name>
<evidence type="ECO:0000313" key="11">
    <source>
        <dbReference type="Proteomes" id="UP000265768"/>
    </source>
</evidence>
<feature type="transmembrane region" description="Helical" evidence="8">
    <location>
        <begin position="61"/>
        <end position="79"/>
    </location>
</feature>
<comment type="similarity">
    <text evidence="2">Belongs to the major facilitator superfamily. TCR/Tet family.</text>
</comment>
<keyword evidence="7 8" id="KW-0472">Membrane</keyword>
<dbReference type="FunFam" id="1.20.1720.10:FF:000004">
    <property type="entry name" value="EmrB/QacA family drug resistance transporter"/>
    <property type="match status" value="1"/>
</dbReference>
<organism evidence="10 11">
    <name type="scientific">Bailinhaonella thermotolerans</name>
    <dbReference type="NCBI Taxonomy" id="1070861"/>
    <lineage>
        <taxon>Bacteria</taxon>
        <taxon>Bacillati</taxon>
        <taxon>Actinomycetota</taxon>
        <taxon>Actinomycetes</taxon>
        <taxon>Streptosporangiales</taxon>
        <taxon>Streptosporangiaceae</taxon>
        <taxon>Bailinhaonella</taxon>
    </lineage>
</organism>
<accession>A0A3A4AN24</accession>
<dbReference type="PROSITE" id="PS50850">
    <property type="entry name" value="MFS"/>
    <property type="match status" value="1"/>
</dbReference>
<dbReference type="PRINTS" id="PR01036">
    <property type="entry name" value="TCRTETB"/>
</dbReference>
<evidence type="ECO:0000256" key="4">
    <source>
        <dbReference type="ARBA" id="ARBA00022475"/>
    </source>
</evidence>
<evidence type="ECO:0000256" key="6">
    <source>
        <dbReference type="ARBA" id="ARBA00022989"/>
    </source>
</evidence>
<feature type="transmembrane region" description="Helical" evidence="8">
    <location>
        <begin position="23"/>
        <end position="49"/>
    </location>
</feature>
<dbReference type="PANTHER" id="PTHR23501:SF197">
    <property type="entry name" value="COMD"/>
    <property type="match status" value="1"/>
</dbReference>
<dbReference type="OrthoDB" id="7375466at2"/>
<evidence type="ECO:0000256" key="2">
    <source>
        <dbReference type="ARBA" id="ARBA00007520"/>
    </source>
</evidence>
<dbReference type="InterPro" id="IPR036259">
    <property type="entry name" value="MFS_trans_sf"/>
</dbReference>
<comment type="caution">
    <text evidence="10">The sequence shown here is derived from an EMBL/GenBank/DDBJ whole genome shotgun (WGS) entry which is preliminary data.</text>
</comment>
<sequence>MTQPPTAAEAPPAREEELSHRQVLVILSGLLLGMLLAALDQTIVSTALVKIVGDLGGLDQISWVVTAYLLASTVVTPIYGKLGDLLGRRPVYIFVIALFLLGSVLCGFAANMTQLIAFRAVQGLGGGGLMVVAMTIVADVVSPRDRGRYQGYFGAVFAISSIAGPLIGGFLTDHASWKWIFWINLPLGLAALAVVVVALRLPKRPRAAVRIDWPGAVLLSGSITCVVLVTSWGGTPDHPWGSPTIIWLSVAAVVLGAAFAAVELRAAEPLLPLRLFRDRTFSLSSGISFVTGFAMFGGISFIPVFLQLVSGASATNSGLLLLPFMAGVLTASMGSGRLITRTGRYKVFPVLGTAIASGGMALLGTMDVGTTKLVSGLYMVVLGVGIGLVMQVTVLAVQNTAPLRDLGVATSTVTFTRFLGASVGVAVFGAIFNNRLAADLAERIPGSAAGAVPSGGRLTREAIDGLPAPLRDGVLSALADSLTTVYLWAVPPLLVSFALALLLREVPLRDHGGLTAPRPAE</sequence>
<keyword evidence="6 8" id="KW-1133">Transmembrane helix</keyword>
<protein>
    <submittedName>
        <fullName evidence="10">DHA2 family efflux MFS transporter permease subunit</fullName>
    </submittedName>
</protein>
<reference evidence="10 11" key="1">
    <citation type="submission" date="2018-09" db="EMBL/GenBank/DDBJ databases">
        <title>YIM 75507 draft genome.</title>
        <authorList>
            <person name="Tang S."/>
            <person name="Feng Y."/>
        </authorList>
    </citation>
    <scope>NUCLEOTIDE SEQUENCE [LARGE SCALE GENOMIC DNA]</scope>
    <source>
        <strain evidence="10 11">YIM 75507</strain>
    </source>
</reference>
<dbReference type="RefSeq" id="WP_119930840.1">
    <property type="nucleotide sequence ID" value="NZ_QZEY01000021.1"/>
</dbReference>
<feature type="transmembrane region" description="Helical" evidence="8">
    <location>
        <begin position="213"/>
        <end position="232"/>
    </location>
</feature>
<evidence type="ECO:0000256" key="8">
    <source>
        <dbReference type="SAM" id="Phobius"/>
    </source>
</evidence>
<feature type="transmembrane region" description="Helical" evidence="8">
    <location>
        <begin position="377"/>
        <end position="397"/>
    </location>
</feature>
<dbReference type="Gene3D" id="1.20.1250.20">
    <property type="entry name" value="MFS general substrate transporter like domains"/>
    <property type="match status" value="1"/>
</dbReference>
<feature type="transmembrane region" description="Helical" evidence="8">
    <location>
        <begin position="283"/>
        <end position="306"/>
    </location>
</feature>
<keyword evidence="11" id="KW-1185">Reference proteome</keyword>
<evidence type="ECO:0000256" key="5">
    <source>
        <dbReference type="ARBA" id="ARBA00022692"/>
    </source>
</evidence>
<dbReference type="SUPFAM" id="SSF103473">
    <property type="entry name" value="MFS general substrate transporter"/>
    <property type="match status" value="1"/>
</dbReference>
<feature type="transmembrane region" description="Helical" evidence="8">
    <location>
        <begin position="116"/>
        <end position="137"/>
    </location>
</feature>
<feature type="transmembrane region" description="Helical" evidence="8">
    <location>
        <begin position="347"/>
        <end position="365"/>
    </location>
</feature>
<evidence type="ECO:0000256" key="3">
    <source>
        <dbReference type="ARBA" id="ARBA00022448"/>
    </source>
</evidence>
<feature type="domain" description="Major facilitator superfamily (MFS) profile" evidence="9">
    <location>
        <begin position="26"/>
        <end position="507"/>
    </location>
</feature>
<comment type="subcellular location">
    <subcellularLocation>
        <location evidence="1">Cell membrane</location>
        <topology evidence="1">Multi-pass membrane protein</topology>
    </subcellularLocation>
</comment>
<dbReference type="InterPro" id="IPR004638">
    <property type="entry name" value="EmrB-like"/>
</dbReference>
<feature type="transmembrane region" description="Helical" evidence="8">
    <location>
        <begin position="244"/>
        <end position="262"/>
    </location>
</feature>
<evidence type="ECO:0000259" key="9">
    <source>
        <dbReference type="PROSITE" id="PS50850"/>
    </source>
</evidence>
<feature type="transmembrane region" description="Helical" evidence="8">
    <location>
        <begin position="149"/>
        <end position="167"/>
    </location>
</feature>
<proteinExistence type="inferred from homology"/>
<dbReference type="Gene3D" id="1.20.1720.10">
    <property type="entry name" value="Multidrug resistance protein D"/>
    <property type="match status" value="1"/>
</dbReference>
<evidence type="ECO:0000256" key="1">
    <source>
        <dbReference type="ARBA" id="ARBA00004651"/>
    </source>
</evidence>
<feature type="transmembrane region" description="Helical" evidence="8">
    <location>
        <begin position="318"/>
        <end position="340"/>
    </location>
</feature>
<dbReference type="NCBIfam" id="TIGR00711">
    <property type="entry name" value="efflux_EmrB"/>
    <property type="match status" value="1"/>
</dbReference>
<dbReference type="CDD" id="cd17502">
    <property type="entry name" value="MFS_Azr1_MDR_like"/>
    <property type="match status" value="1"/>
</dbReference>
<evidence type="ECO:0000313" key="10">
    <source>
        <dbReference type="EMBL" id="RJL22748.1"/>
    </source>
</evidence>
<keyword evidence="3" id="KW-0813">Transport</keyword>
<dbReference type="InterPro" id="IPR020846">
    <property type="entry name" value="MFS_dom"/>
</dbReference>
<feature type="transmembrane region" description="Helical" evidence="8">
    <location>
        <begin position="409"/>
        <end position="432"/>
    </location>
</feature>
<keyword evidence="5 8" id="KW-0812">Transmembrane</keyword>
<feature type="transmembrane region" description="Helical" evidence="8">
    <location>
        <begin position="179"/>
        <end position="201"/>
    </location>
</feature>
<dbReference type="AlphaFoldDB" id="A0A3A4AN24"/>
<gene>
    <name evidence="10" type="ORF">D5H75_34720</name>
</gene>
<keyword evidence="4" id="KW-1003">Cell membrane</keyword>
<dbReference type="InterPro" id="IPR011701">
    <property type="entry name" value="MFS"/>
</dbReference>
<dbReference type="EMBL" id="QZEY01000021">
    <property type="protein sequence ID" value="RJL22748.1"/>
    <property type="molecule type" value="Genomic_DNA"/>
</dbReference>
<dbReference type="Pfam" id="PF07690">
    <property type="entry name" value="MFS_1"/>
    <property type="match status" value="1"/>
</dbReference>
<dbReference type="PANTHER" id="PTHR23501">
    <property type="entry name" value="MAJOR FACILITATOR SUPERFAMILY"/>
    <property type="match status" value="1"/>
</dbReference>
<feature type="transmembrane region" description="Helical" evidence="8">
    <location>
        <begin position="485"/>
        <end position="503"/>
    </location>
</feature>
<dbReference type="Proteomes" id="UP000265768">
    <property type="component" value="Unassembled WGS sequence"/>
</dbReference>